<name>A0ABD5Q0H8_9EURY</name>
<reference evidence="2 3" key="1">
    <citation type="journal article" date="2019" name="Int. J. Syst. Evol. Microbiol.">
        <title>The Global Catalogue of Microorganisms (GCM) 10K type strain sequencing project: providing services to taxonomists for standard genome sequencing and annotation.</title>
        <authorList>
            <consortium name="The Broad Institute Genomics Platform"/>
            <consortium name="The Broad Institute Genome Sequencing Center for Infectious Disease"/>
            <person name="Wu L."/>
            <person name="Ma J."/>
        </authorList>
    </citation>
    <scope>NUCLEOTIDE SEQUENCE [LARGE SCALE GENOMIC DNA]</scope>
    <source>
        <strain evidence="2 3">XZYJ18</strain>
    </source>
</reference>
<feature type="compositionally biased region" description="Low complexity" evidence="1">
    <location>
        <begin position="16"/>
        <end position="26"/>
    </location>
</feature>
<gene>
    <name evidence="2" type="ORF">ACFO9K_04835</name>
</gene>
<dbReference type="Proteomes" id="UP001595945">
    <property type="component" value="Unassembled WGS sequence"/>
</dbReference>
<dbReference type="RefSeq" id="WP_254266955.1">
    <property type="nucleotide sequence ID" value="NZ_CP100400.1"/>
</dbReference>
<evidence type="ECO:0000256" key="1">
    <source>
        <dbReference type="SAM" id="MobiDB-lite"/>
    </source>
</evidence>
<dbReference type="InterPro" id="IPR032710">
    <property type="entry name" value="NTF2-like_dom_sf"/>
</dbReference>
<dbReference type="EMBL" id="JBHSHT010000001">
    <property type="protein sequence ID" value="MFC4823579.1"/>
    <property type="molecule type" value="Genomic_DNA"/>
</dbReference>
<dbReference type="AlphaFoldDB" id="A0ABD5Q0H8"/>
<dbReference type="GeneID" id="73045365"/>
<evidence type="ECO:0008006" key="4">
    <source>
        <dbReference type="Google" id="ProtNLM"/>
    </source>
</evidence>
<feature type="region of interest" description="Disordered" evidence="1">
    <location>
        <begin position="1"/>
        <end position="38"/>
    </location>
</feature>
<comment type="caution">
    <text evidence="2">The sequence shown here is derived from an EMBL/GenBank/DDBJ whole genome shotgun (WGS) entry which is preliminary data.</text>
</comment>
<accession>A0ABD5Q0H8</accession>
<proteinExistence type="predicted"/>
<organism evidence="2 3">
    <name type="scientific">Halorussus aquaticus</name>
    <dbReference type="NCBI Taxonomy" id="2953748"/>
    <lineage>
        <taxon>Archaea</taxon>
        <taxon>Methanobacteriati</taxon>
        <taxon>Methanobacteriota</taxon>
        <taxon>Stenosarchaea group</taxon>
        <taxon>Halobacteria</taxon>
        <taxon>Halobacteriales</taxon>
        <taxon>Haladaptataceae</taxon>
        <taxon>Halorussus</taxon>
    </lineage>
</organism>
<dbReference type="SUPFAM" id="SSF54427">
    <property type="entry name" value="NTF2-like"/>
    <property type="match status" value="1"/>
</dbReference>
<keyword evidence="3" id="KW-1185">Reference proteome</keyword>
<sequence length="263" mass="28475">MTGNDGTETTTDENDSTSSTTTTDTDGSGGDGTGDPTEVIDAYLAAAKNDDLDAMRDIVHSSSPMQNALAQDKVMFNISEGRTRGETEIVTKNGSVADIFKLKYASVQFDNSDLRNDIGDSDISLVTVELKKSGSDPKTNTWVLVTEGGEWRVFWVGEKNEVPENPETVFEEPIEDENASVVEEITYGDPREHTATVSLTDSPGIEANKIRVEATVSGYQAEFTGSWSGSWAVVTLNPTGDQIVVTAIQNGTEEVVHREHYKP</sequence>
<evidence type="ECO:0000313" key="2">
    <source>
        <dbReference type="EMBL" id="MFC4823579.1"/>
    </source>
</evidence>
<protein>
    <recommendedName>
        <fullName evidence="4">DUF4440 domain-containing protein</fullName>
    </recommendedName>
</protein>
<evidence type="ECO:0000313" key="3">
    <source>
        <dbReference type="Proteomes" id="UP001595945"/>
    </source>
</evidence>
<dbReference type="Gene3D" id="3.10.450.50">
    <property type="match status" value="1"/>
</dbReference>